<feature type="domain" description="DUF7511" evidence="1">
    <location>
        <begin position="17"/>
        <end position="63"/>
    </location>
</feature>
<protein>
    <recommendedName>
        <fullName evidence="1">DUF7511 domain-containing protein</fullName>
    </recommendedName>
</protein>
<comment type="caution">
    <text evidence="2">The sequence shown here is derived from an EMBL/GenBank/DDBJ whole genome shotgun (WGS) entry which is preliminary data.</text>
</comment>
<reference evidence="2 3" key="1">
    <citation type="submission" date="2019-02" db="EMBL/GenBank/DDBJ databases">
        <title>Genome analysis provides insights into bioremediation potentialities and Haloocin production by Natrinema altunense strain 4.1R isolated from Chott Douz in Tunisian desert.</title>
        <authorList>
            <person name="Najjari A."/>
            <person name="Youssef N."/>
            <person name="Ben Dhia O."/>
            <person name="Ferjani R."/>
            <person name="El Hidri D."/>
            <person name="Ouzari H.I."/>
            <person name="Cherif A."/>
        </authorList>
    </citation>
    <scope>NUCLEOTIDE SEQUENCE [LARGE SCALE GENOMIC DNA]</scope>
    <source>
        <strain evidence="2 3">4.1R</strain>
    </source>
</reference>
<dbReference type="EMBL" id="SHMR01000009">
    <property type="protein sequence ID" value="RZH66326.1"/>
    <property type="molecule type" value="Genomic_DNA"/>
</dbReference>
<evidence type="ECO:0000313" key="3">
    <source>
        <dbReference type="Proteomes" id="UP000292704"/>
    </source>
</evidence>
<name>A0A482XXQ6_9EURY</name>
<dbReference type="OrthoDB" id="186853at2157"/>
<dbReference type="Proteomes" id="UP000292704">
    <property type="component" value="Unassembled WGS sequence"/>
</dbReference>
<organism evidence="2 3">
    <name type="scientific">Natrinema altunense</name>
    <dbReference type="NCBI Taxonomy" id="222984"/>
    <lineage>
        <taxon>Archaea</taxon>
        <taxon>Methanobacteriati</taxon>
        <taxon>Methanobacteriota</taxon>
        <taxon>Stenosarchaea group</taxon>
        <taxon>Halobacteria</taxon>
        <taxon>Halobacteriales</taxon>
        <taxon>Natrialbaceae</taxon>
        <taxon>Natrinema</taxon>
    </lineage>
</organism>
<evidence type="ECO:0000313" key="2">
    <source>
        <dbReference type="EMBL" id="RZH66326.1"/>
    </source>
</evidence>
<evidence type="ECO:0000259" key="1">
    <source>
        <dbReference type="Pfam" id="PF24351"/>
    </source>
</evidence>
<dbReference type="AlphaFoldDB" id="A0A482XXQ6"/>
<dbReference type="InterPro" id="IPR055933">
    <property type="entry name" value="DUF7511"/>
</dbReference>
<dbReference type="Pfam" id="PF24351">
    <property type="entry name" value="DUF7511"/>
    <property type="match status" value="1"/>
</dbReference>
<sequence>MTDADFHTLDGEEPTAEFDHVIVENDDAPDECALFPHEASEEELSTAWIAAYDDSFVALESMR</sequence>
<proteinExistence type="predicted"/>
<accession>A0A482XXQ6</accession>
<gene>
    <name evidence="2" type="ORF">ELS17_16720</name>
</gene>
<dbReference type="RefSeq" id="WP_130171593.1">
    <property type="nucleotide sequence ID" value="NZ_SHMR01000009.1"/>
</dbReference>
<dbReference type="STRING" id="222984.GCA_000731985_02471"/>